<reference evidence="4 5" key="1">
    <citation type="submission" date="2018-04" db="EMBL/GenBank/DDBJ databases">
        <title>Genomic Encyclopedia of Type Strains, Phase IV (KMG-IV): sequencing the most valuable type-strain genomes for metagenomic binning, comparative biology and taxonomic classification.</title>
        <authorList>
            <person name="Goeker M."/>
        </authorList>
    </citation>
    <scope>NUCLEOTIDE SEQUENCE [LARGE SCALE GENOMIC DNA]</scope>
    <source>
        <strain evidence="4 5">DSM 104150</strain>
    </source>
</reference>
<proteinExistence type="predicted"/>
<feature type="coiled-coil region" evidence="1">
    <location>
        <begin position="69"/>
        <end position="103"/>
    </location>
</feature>
<keyword evidence="2" id="KW-0812">Transmembrane</keyword>
<evidence type="ECO:0000259" key="3">
    <source>
        <dbReference type="Pfam" id="PF01551"/>
    </source>
</evidence>
<evidence type="ECO:0000256" key="2">
    <source>
        <dbReference type="SAM" id="Phobius"/>
    </source>
</evidence>
<dbReference type="PANTHER" id="PTHR21666:SF291">
    <property type="entry name" value="STAGE II SPORULATION PROTEIN Q"/>
    <property type="match status" value="1"/>
</dbReference>
<dbReference type="InterPro" id="IPR016047">
    <property type="entry name" value="M23ase_b-sheet_dom"/>
</dbReference>
<dbReference type="SUPFAM" id="SSF51261">
    <property type="entry name" value="Duplicated hybrid motif"/>
    <property type="match status" value="1"/>
</dbReference>
<dbReference type="InterPro" id="IPR011055">
    <property type="entry name" value="Dup_hybrid_motif"/>
</dbReference>
<protein>
    <submittedName>
        <fullName evidence="4">Peptidase M23-like protein</fullName>
    </submittedName>
</protein>
<feature type="domain" description="M23ase beta-sheet core" evidence="3">
    <location>
        <begin position="212"/>
        <end position="306"/>
    </location>
</feature>
<dbReference type="RefSeq" id="WP_245903841.1">
    <property type="nucleotide sequence ID" value="NZ_CAKZQT010000021.1"/>
</dbReference>
<dbReference type="Gene3D" id="2.70.70.10">
    <property type="entry name" value="Glucose Permease (Domain IIA)"/>
    <property type="match status" value="1"/>
</dbReference>
<organism evidence="4 5">
    <name type="scientific">Sinimarinibacterium flocculans</name>
    <dbReference type="NCBI Taxonomy" id="985250"/>
    <lineage>
        <taxon>Bacteria</taxon>
        <taxon>Pseudomonadati</taxon>
        <taxon>Pseudomonadota</taxon>
        <taxon>Gammaproteobacteria</taxon>
        <taxon>Nevskiales</taxon>
        <taxon>Nevskiaceae</taxon>
        <taxon>Sinimarinibacterium</taxon>
    </lineage>
</organism>
<dbReference type="Pfam" id="PF01551">
    <property type="entry name" value="Peptidase_M23"/>
    <property type="match status" value="1"/>
</dbReference>
<dbReference type="PANTHER" id="PTHR21666">
    <property type="entry name" value="PEPTIDASE-RELATED"/>
    <property type="match status" value="1"/>
</dbReference>
<evidence type="ECO:0000256" key="1">
    <source>
        <dbReference type="SAM" id="Coils"/>
    </source>
</evidence>
<keyword evidence="1" id="KW-0175">Coiled coil</keyword>
<comment type="caution">
    <text evidence="4">The sequence shown here is derived from an EMBL/GenBank/DDBJ whole genome shotgun (WGS) entry which is preliminary data.</text>
</comment>
<feature type="transmembrane region" description="Helical" evidence="2">
    <location>
        <begin position="23"/>
        <end position="47"/>
    </location>
</feature>
<dbReference type="FunFam" id="2.70.70.10:FF:000006">
    <property type="entry name" value="M23 family peptidase"/>
    <property type="match status" value="1"/>
</dbReference>
<keyword evidence="2" id="KW-1133">Transmembrane helix</keyword>
<evidence type="ECO:0000313" key="4">
    <source>
        <dbReference type="EMBL" id="PXV69518.1"/>
    </source>
</evidence>
<dbReference type="InterPro" id="IPR050570">
    <property type="entry name" value="Cell_wall_metabolism_enzyme"/>
</dbReference>
<accession>A0A318EG46</accession>
<sequence length="314" mass="33964">MDIIVVSHTRGRTWRIALDPRRIICWLPLVAVTTIVLSLGFGAGMLIGGRSPDPERPSSLPSSLLATWSSEVRTQRTALEQARTEAERNSAALARRIAQLQAHVIRLDAAGQRLTEIAGLDSGEFSFGDQPPIGGPESAALPETGLDSLLASLGSFERQLSDRERQFRVLEDLLLASRLQKEVRPSGWPIEGGWISSLFGVRTDPFTGRRTRHMGIDFAGREGSNVLAVAAGIVTEAGSRDGYGNLVEINHGNGYTTRYGHNSAILVKPGDRVAKGQSIARVGSSGRATGPHVHFEVLFNGVMVNPEQYIRAAR</sequence>
<name>A0A318EG46_9GAMM</name>
<dbReference type="CDD" id="cd12797">
    <property type="entry name" value="M23_peptidase"/>
    <property type="match status" value="1"/>
</dbReference>
<dbReference type="GO" id="GO:0004222">
    <property type="term" value="F:metalloendopeptidase activity"/>
    <property type="evidence" value="ECO:0007669"/>
    <property type="project" value="TreeGrafter"/>
</dbReference>
<dbReference type="AlphaFoldDB" id="A0A318EG46"/>
<dbReference type="Proteomes" id="UP000248330">
    <property type="component" value="Unassembled WGS sequence"/>
</dbReference>
<keyword evidence="5" id="KW-1185">Reference proteome</keyword>
<evidence type="ECO:0000313" key="5">
    <source>
        <dbReference type="Proteomes" id="UP000248330"/>
    </source>
</evidence>
<keyword evidence="2" id="KW-0472">Membrane</keyword>
<dbReference type="EMBL" id="QICN01000003">
    <property type="protein sequence ID" value="PXV69518.1"/>
    <property type="molecule type" value="Genomic_DNA"/>
</dbReference>
<gene>
    <name evidence="4" type="ORF">C8D93_10391</name>
</gene>